<proteinExistence type="predicted"/>
<dbReference type="STRING" id="542762.A0A4S4CXM9"/>
<name>A0A4S4CXM9_CAMSN</name>
<organism evidence="4 5">
    <name type="scientific">Camellia sinensis var. sinensis</name>
    <name type="common">China tea</name>
    <dbReference type="NCBI Taxonomy" id="542762"/>
    <lineage>
        <taxon>Eukaryota</taxon>
        <taxon>Viridiplantae</taxon>
        <taxon>Streptophyta</taxon>
        <taxon>Embryophyta</taxon>
        <taxon>Tracheophyta</taxon>
        <taxon>Spermatophyta</taxon>
        <taxon>Magnoliopsida</taxon>
        <taxon>eudicotyledons</taxon>
        <taxon>Gunneridae</taxon>
        <taxon>Pentapetalae</taxon>
        <taxon>asterids</taxon>
        <taxon>Ericales</taxon>
        <taxon>Theaceae</taxon>
        <taxon>Camellia</taxon>
    </lineage>
</organism>
<keyword evidence="2" id="KW-1133">Transmembrane helix</keyword>
<dbReference type="AlphaFoldDB" id="A0A4S4CXM9"/>
<dbReference type="PANTHER" id="PTHR33098:SF75">
    <property type="entry name" value="DUF4408 DOMAIN PROTEIN"/>
    <property type="match status" value="1"/>
</dbReference>
<feature type="compositionally biased region" description="Polar residues" evidence="1">
    <location>
        <begin position="262"/>
        <end position="274"/>
    </location>
</feature>
<reference evidence="4 5" key="1">
    <citation type="journal article" date="2018" name="Proc. Natl. Acad. Sci. U.S.A.">
        <title>Draft genome sequence of Camellia sinensis var. sinensis provides insights into the evolution of the tea genome and tea quality.</title>
        <authorList>
            <person name="Wei C."/>
            <person name="Yang H."/>
            <person name="Wang S."/>
            <person name="Zhao J."/>
            <person name="Liu C."/>
            <person name="Gao L."/>
            <person name="Xia E."/>
            <person name="Lu Y."/>
            <person name="Tai Y."/>
            <person name="She G."/>
            <person name="Sun J."/>
            <person name="Cao H."/>
            <person name="Tong W."/>
            <person name="Gao Q."/>
            <person name="Li Y."/>
            <person name="Deng W."/>
            <person name="Jiang X."/>
            <person name="Wang W."/>
            <person name="Chen Q."/>
            <person name="Zhang S."/>
            <person name="Li H."/>
            <person name="Wu J."/>
            <person name="Wang P."/>
            <person name="Li P."/>
            <person name="Shi C."/>
            <person name="Zheng F."/>
            <person name="Jian J."/>
            <person name="Huang B."/>
            <person name="Shan D."/>
            <person name="Shi M."/>
            <person name="Fang C."/>
            <person name="Yue Y."/>
            <person name="Li F."/>
            <person name="Li D."/>
            <person name="Wei S."/>
            <person name="Han B."/>
            <person name="Jiang C."/>
            <person name="Yin Y."/>
            <person name="Xia T."/>
            <person name="Zhang Z."/>
            <person name="Bennetzen J.L."/>
            <person name="Zhao S."/>
            <person name="Wan X."/>
        </authorList>
    </citation>
    <scope>NUCLEOTIDE SEQUENCE [LARGE SCALE GENOMIC DNA]</scope>
    <source>
        <strain evidence="5">cv. Shuchazao</strain>
        <tissue evidence="4">Leaf</tissue>
    </source>
</reference>
<evidence type="ECO:0000313" key="5">
    <source>
        <dbReference type="Proteomes" id="UP000306102"/>
    </source>
</evidence>
<evidence type="ECO:0000256" key="2">
    <source>
        <dbReference type="SAM" id="Phobius"/>
    </source>
</evidence>
<feature type="transmembrane region" description="Helical" evidence="2">
    <location>
        <begin position="57"/>
        <end position="76"/>
    </location>
</feature>
<feature type="transmembrane region" description="Helical" evidence="2">
    <location>
        <begin position="6"/>
        <end position="26"/>
    </location>
</feature>
<dbReference type="Proteomes" id="UP000306102">
    <property type="component" value="Unassembled WGS sequence"/>
</dbReference>
<keyword evidence="5" id="KW-1185">Reference proteome</keyword>
<dbReference type="EMBL" id="SDRB02013577">
    <property type="protein sequence ID" value="THF94642.1"/>
    <property type="molecule type" value="Genomic_DNA"/>
</dbReference>
<comment type="caution">
    <text evidence="4">The sequence shown here is derived from an EMBL/GenBank/DDBJ whole genome shotgun (WGS) entry which is preliminary data.</text>
</comment>
<protein>
    <recommendedName>
        <fullName evidence="3">DUF4408 domain-containing protein</fullName>
    </recommendedName>
</protein>
<dbReference type="Pfam" id="PF14364">
    <property type="entry name" value="DUF4408"/>
    <property type="match status" value="1"/>
</dbReference>
<dbReference type="InterPro" id="IPR025520">
    <property type="entry name" value="DUF4408"/>
</dbReference>
<evidence type="ECO:0000313" key="4">
    <source>
        <dbReference type="EMBL" id="THF94642.1"/>
    </source>
</evidence>
<dbReference type="Pfam" id="PF05553">
    <property type="entry name" value="DUF761"/>
    <property type="match status" value="1"/>
</dbReference>
<gene>
    <name evidence="4" type="ORF">TEA_028060</name>
</gene>
<feature type="domain" description="DUF4408" evidence="3">
    <location>
        <begin position="43"/>
        <end position="75"/>
    </location>
</feature>
<feature type="compositionally biased region" description="Low complexity" evidence="1">
    <location>
        <begin position="292"/>
        <end position="303"/>
    </location>
</feature>
<feature type="region of interest" description="Disordered" evidence="1">
    <location>
        <begin position="253"/>
        <end position="317"/>
    </location>
</feature>
<dbReference type="PANTHER" id="PTHR33098">
    <property type="entry name" value="COTTON FIBER (DUF761)"/>
    <property type="match status" value="1"/>
</dbReference>
<accession>A0A4S4CXM9</accession>
<evidence type="ECO:0000259" key="3">
    <source>
        <dbReference type="Pfam" id="PF14364"/>
    </source>
</evidence>
<dbReference type="InterPro" id="IPR008480">
    <property type="entry name" value="DUF761_pln"/>
</dbReference>
<keyword evidence="2" id="KW-0812">Transmembrane</keyword>
<feature type="compositionally biased region" description="Basic and acidic residues" evidence="1">
    <location>
        <begin position="305"/>
        <end position="317"/>
    </location>
</feature>
<sequence>MAVSSTWILSLKVLLISTGVVSIAMMLKFSVPLMIDFVLYEIPVIWSSLMAWLRPPYLYFVLNGIIITIAASSRFLHKLDDRNESEPLVLSTPDPPLVSSPVVYESEAMVAEEKTVVMNGPDAVDEDEEDAFVISRNTWKHESEAMVAEEKTVVMNGPDAVDEDEEDAFVISGNTWKPPQRIKSPEIQTEYMFPSPEKPLVSARFGHRKPIKASPEGGRALRVVKPKRHETLENTWKMITDGRHMPLNRHLKKSDSWENHGRQFSTTTTPQDLSPMNVKKCETFRDRTNYDPPSSNTSSPGSGKIRKEPSLSQDELNRRVEAFIKKFNEEMRLQRQESLNQYKEMIKRGAH</sequence>
<keyword evidence="2" id="KW-0472">Membrane</keyword>
<feature type="compositionally biased region" description="Basic and acidic residues" evidence="1">
    <location>
        <begin position="279"/>
        <end position="289"/>
    </location>
</feature>
<evidence type="ECO:0000256" key="1">
    <source>
        <dbReference type="SAM" id="MobiDB-lite"/>
    </source>
</evidence>